<evidence type="ECO:0000313" key="2">
    <source>
        <dbReference type="EMBL" id="GMI25890.1"/>
    </source>
</evidence>
<evidence type="ECO:0000313" key="3">
    <source>
        <dbReference type="Proteomes" id="UP001165060"/>
    </source>
</evidence>
<accession>A0ABQ6MHF4</accession>
<gene>
    <name evidence="2" type="ORF">TeGR_g948</name>
</gene>
<dbReference type="EMBL" id="BRYB01000233">
    <property type="protein sequence ID" value="GMI25890.1"/>
    <property type="molecule type" value="Genomic_DNA"/>
</dbReference>
<evidence type="ECO:0000256" key="1">
    <source>
        <dbReference type="SAM" id="MobiDB-lite"/>
    </source>
</evidence>
<proteinExistence type="predicted"/>
<feature type="region of interest" description="Disordered" evidence="1">
    <location>
        <begin position="1"/>
        <end position="42"/>
    </location>
</feature>
<organism evidence="2 3">
    <name type="scientific">Tetraparma gracilis</name>
    <dbReference type="NCBI Taxonomy" id="2962635"/>
    <lineage>
        <taxon>Eukaryota</taxon>
        <taxon>Sar</taxon>
        <taxon>Stramenopiles</taxon>
        <taxon>Ochrophyta</taxon>
        <taxon>Bolidophyceae</taxon>
        <taxon>Parmales</taxon>
        <taxon>Triparmaceae</taxon>
        <taxon>Tetraparma</taxon>
    </lineage>
</organism>
<feature type="compositionally biased region" description="Polar residues" evidence="1">
    <location>
        <begin position="32"/>
        <end position="41"/>
    </location>
</feature>
<comment type="caution">
    <text evidence="2">The sequence shown here is derived from an EMBL/GenBank/DDBJ whole genome shotgun (WGS) entry which is preliminary data.</text>
</comment>
<keyword evidence="3" id="KW-1185">Reference proteome</keyword>
<sequence>MRGPSALAAKRGKGGLGSKGGSKPPNPGFSAPQPSGSSSKFFKTPALATSLPAEDGAVALLETMAPPLINAGTNPNGAIAVARFAGKLFAFQSGCETCQFPFKKAKLLPAAEDSGEDPRLACDFCGCTYNLRTGAPLKDAGVSGNVMGKMVRSTNTKGRSGVRVFELAEDDKGRVLLKL</sequence>
<name>A0ABQ6MHF4_9STRA</name>
<reference evidence="2 3" key="1">
    <citation type="journal article" date="2023" name="Commun. Biol.">
        <title>Genome analysis of Parmales, the sister group of diatoms, reveals the evolutionary specialization of diatoms from phago-mixotrophs to photoautotrophs.</title>
        <authorList>
            <person name="Ban H."/>
            <person name="Sato S."/>
            <person name="Yoshikawa S."/>
            <person name="Yamada K."/>
            <person name="Nakamura Y."/>
            <person name="Ichinomiya M."/>
            <person name="Sato N."/>
            <person name="Blanc-Mathieu R."/>
            <person name="Endo H."/>
            <person name="Kuwata A."/>
            <person name="Ogata H."/>
        </authorList>
    </citation>
    <scope>NUCLEOTIDE SEQUENCE [LARGE SCALE GENOMIC DNA]</scope>
</reference>
<protein>
    <submittedName>
        <fullName evidence="2">Uncharacterized protein</fullName>
    </submittedName>
</protein>
<dbReference type="Proteomes" id="UP001165060">
    <property type="component" value="Unassembled WGS sequence"/>
</dbReference>